<dbReference type="GO" id="GO:0004130">
    <property type="term" value="F:cytochrome-c peroxidase activity"/>
    <property type="evidence" value="ECO:0007669"/>
    <property type="project" value="TreeGrafter"/>
</dbReference>
<feature type="chain" id="PRO_5042281374" description="Cytochrome c domain-containing protein" evidence="5">
    <location>
        <begin position="24"/>
        <end position="613"/>
    </location>
</feature>
<dbReference type="PROSITE" id="PS51257">
    <property type="entry name" value="PROKAR_LIPOPROTEIN"/>
    <property type="match status" value="1"/>
</dbReference>
<evidence type="ECO:0000259" key="6">
    <source>
        <dbReference type="PROSITE" id="PS51007"/>
    </source>
</evidence>
<evidence type="ECO:0000256" key="5">
    <source>
        <dbReference type="SAM" id="SignalP"/>
    </source>
</evidence>
<dbReference type="AlphaFoldDB" id="A0AAE9YR52"/>
<evidence type="ECO:0000313" key="7">
    <source>
        <dbReference type="EMBL" id="WDD99680.1"/>
    </source>
</evidence>
<accession>A0AAE9YR52</accession>
<sequence>MKTPFLFLSALAAASLVIGCATEQGYSPSAEKSLMTPAIGEAPSRIELPQAWNDDIRMKFWFTDQGARIMPYTWFTWLEQPDSREYFRSSAHMEFLRYLPMPSSLENPAGLPIGFALGKDRSSGEPWMGMTCAACHTNQLDYNGTRMLIEGAPTLANFVLFFSRLVDALNNTHSDAAKFERFARKVLADEYNEQKAQALKARLGQLAKDLTERRMVNALPKDFDPDFTSYARLDAFGNIQNAGSVFALRDLNNGNPPTAPVSYPFLWGTHQSDVVQWNASAPNTPVIGPLIRNMGEVVGVFGHLNINNTSIKDRLKGGDSRYSSTVEMLYLGDLETWVRDLRSPQWPQQYLPAVDADTAAQGKTLYKQYCAKCHQVIPRANEGEKYISVKTPVAEVGTDPETAWNADFHMAKSLFLEGEKSQILVGARFKEVTPAILIPANGVVGLVLKDPLTALEAGLKPVRIDGKLDKSVEGTSMTDHLKAHFKALKAMYKSDKTGDSSQKGDDRDLTGLVYKARPLNGIWATAPYMHNGSIPNLWELLKKPQQRLTSFWVGSREFDPARVGYKTDQGLSLFRVVDDNGKIIPGSSNRGHSYGSDLSESQRWALVEYMKTL</sequence>
<dbReference type="InterPro" id="IPR009056">
    <property type="entry name" value="Cyt_c-like_dom"/>
</dbReference>
<dbReference type="Pfam" id="PF21419">
    <property type="entry name" value="RoxA-like_Cyt-c"/>
    <property type="match status" value="1"/>
</dbReference>
<dbReference type="RefSeq" id="WP_044834962.1">
    <property type="nucleotide sequence ID" value="NZ_CP059735.1"/>
</dbReference>
<dbReference type="Proteomes" id="UP000032568">
    <property type="component" value="Chromosome"/>
</dbReference>
<dbReference type="KEGG" id="tact:SG35_003125"/>
<feature type="signal peptide" evidence="5">
    <location>
        <begin position="1"/>
        <end position="23"/>
    </location>
</feature>
<dbReference type="GO" id="GO:0020037">
    <property type="term" value="F:heme binding"/>
    <property type="evidence" value="ECO:0007669"/>
    <property type="project" value="InterPro"/>
</dbReference>
<keyword evidence="2 4" id="KW-0479">Metal-binding</keyword>
<organism evidence="7 8">
    <name type="scientific">Thalassomonas actiniarum</name>
    <dbReference type="NCBI Taxonomy" id="485447"/>
    <lineage>
        <taxon>Bacteria</taxon>
        <taxon>Pseudomonadati</taxon>
        <taxon>Pseudomonadota</taxon>
        <taxon>Gammaproteobacteria</taxon>
        <taxon>Alteromonadales</taxon>
        <taxon>Colwelliaceae</taxon>
        <taxon>Thalassomonas</taxon>
    </lineage>
</organism>
<feature type="domain" description="Cytochrome c" evidence="6">
    <location>
        <begin position="119"/>
        <end position="207"/>
    </location>
</feature>
<feature type="domain" description="Cytochrome c" evidence="6">
    <location>
        <begin position="357"/>
        <end position="613"/>
    </location>
</feature>
<dbReference type="GO" id="GO:0046872">
    <property type="term" value="F:metal ion binding"/>
    <property type="evidence" value="ECO:0007669"/>
    <property type="project" value="UniProtKB-KW"/>
</dbReference>
<dbReference type="InterPro" id="IPR047758">
    <property type="entry name" value="CytoC_perox"/>
</dbReference>
<dbReference type="GO" id="GO:0009055">
    <property type="term" value="F:electron transfer activity"/>
    <property type="evidence" value="ECO:0007669"/>
    <property type="project" value="InterPro"/>
</dbReference>
<dbReference type="PROSITE" id="PS51007">
    <property type="entry name" value="CYTC"/>
    <property type="match status" value="2"/>
</dbReference>
<keyword evidence="1 4" id="KW-0349">Heme</keyword>
<protein>
    <recommendedName>
        <fullName evidence="6">Cytochrome c domain-containing protein</fullName>
    </recommendedName>
</protein>
<dbReference type="SUPFAM" id="SSF46626">
    <property type="entry name" value="Cytochrome c"/>
    <property type="match status" value="1"/>
</dbReference>
<dbReference type="PANTHER" id="PTHR30600:SF9">
    <property type="entry name" value="BLR7738 PROTEIN"/>
    <property type="match status" value="1"/>
</dbReference>
<evidence type="ECO:0000256" key="3">
    <source>
        <dbReference type="ARBA" id="ARBA00023004"/>
    </source>
</evidence>
<dbReference type="Gene3D" id="1.10.760.10">
    <property type="entry name" value="Cytochrome c-like domain"/>
    <property type="match status" value="1"/>
</dbReference>
<keyword evidence="3 4" id="KW-0408">Iron</keyword>
<reference evidence="7 8" key="1">
    <citation type="journal article" date="2015" name="Genome Announc.">
        <title>Draft Genome Sequences of Marine Isolates of Thalassomonas viridans and Thalassomonas actiniarum.</title>
        <authorList>
            <person name="Olonade I."/>
            <person name="van Zyl L.J."/>
            <person name="Trindade M."/>
        </authorList>
    </citation>
    <scope>NUCLEOTIDE SEQUENCE [LARGE SCALE GENOMIC DNA]</scope>
    <source>
        <strain evidence="7 8">A5K-106</strain>
    </source>
</reference>
<evidence type="ECO:0000256" key="2">
    <source>
        <dbReference type="ARBA" id="ARBA00022723"/>
    </source>
</evidence>
<keyword evidence="5" id="KW-0732">Signal</keyword>
<gene>
    <name evidence="7" type="ORF">SG35_003125</name>
</gene>
<evidence type="ECO:0000256" key="1">
    <source>
        <dbReference type="ARBA" id="ARBA00022617"/>
    </source>
</evidence>
<dbReference type="PANTHER" id="PTHR30600">
    <property type="entry name" value="CYTOCHROME C PEROXIDASE-RELATED"/>
    <property type="match status" value="1"/>
</dbReference>
<evidence type="ECO:0000313" key="8">
    <source>
        <dbReference type="Proteomes" id="UP000032568"/>
    </source>
</evidence>
<name>A0AAE9YR52_9GAMM</name>
<reference evidence="7 8" key="2">
    <citation type="journal article" date="2022" name="Mar. Drugs">
        <title>Bioassay-Guided Fractionation Leads to the Detection of Cholic Acid Generated by the Rare Thalassomonas sp.</title>
        <authorList>
            <person name="Pheiffer F."/>
            <person name="Schneider Y.K."/>
            <person name="Hansen E.H."/>
            <person name="Andersen J.H."/>
            <person name="Isaksson J."/>
            <person name="Busche T."/>
            <person name="R C."/>
            <person name="Kalinowski J."/>
            <person name="Zyl L.V."/>
            <person name="Trindade M."/>
        </authorList>
    </citation>
    <scope>NUCLEOTIDE SEQUENCE [LARGE SCALE GENOMIC DNA]</scope>
    <source>
        <strain evidence="7 8">A5K-106</strain>
    </source>
</reference>
<keyword evidence="8" id="KW-1185">Reference proteome</keyword>
<dbReference type="NCBIfam" id="NF040606">
    <property type="entry name" value="CytoC_perox"/>
    <property type="match status" value="1"/>
</dbReference>
<dbReference type="InterPro" id="IPR051395">
    <property type="entry name" value="Cytochrome_c_Peroxidase/MauG"/>
</dbReference>
<proteinExistence type="predicted"/>
<evidence type="ECO:0000256" key="4">
    <source>
        <dbReference type="PROSITE-ProRule" id="PRU00433"/>
    </source>
</evidence>
<dbReference type="EMBL" id="CP059735">
    <property type="protein sequence ID" value="WDD99680.1"/>
    <property type="molecule type" value="Genomic_DNA"/>
</dbReference>
<dbReference type="InterPro" id="IPR036909">
    <property type="entry name" value="Cyt_c-like_dom_sf"/>
</dbReference>